<keyword evidence="2" id="KW-1185">Reference proteome</keyword>
<dbReference type="Pfam" id="PF03692">
    <property type="entry name" value="CxxCxxCC"/>
    <property type="match status" value="1"/>
</dbReference>
<dbReference type="Proteomes" id="UP000239872">
    <property type="component" value="Unassembled WGS sequence"/>
</dbReference>
<accession>A0A2S7SWN0</accession>
<name>A0A2S7SWN0_9BACT</name>
<evidence type="ECO:0000313" key="2">
    <source>
        <dbReference type="Proteomes" id="UP000239872"/>
    </source>
</evidence>
<dbReference type="PANTHER" id="PTHR35866">
    <property type="entry name" value="PUTATIVE-RELATED"/>
    <property type="match status" value="1"/>
</dbReference>
<dbReference type="RefSeq" id="WP_105039722.1">
    <property type="nucleotide sequence ID" value="NZ_PPSL01000003.1"/>
</dbReference>
<comment type="caution">
    <text evidence="1">The sequence shown here is derived from an EMBL/GenBank/DDBJ whole genome shotgun (WGS) entry which is preliminary data.</text>
</comment>
<dbReference type="PANTHER" id="PTHR35866:SF1">
    <property type="entry name" value="YKGJ FAMILY CYSTEINE CLUSTER PROTEIN"/>
    <property type="match status" value="1"/>
</dbReference>
<proteinExistence type="predicted"/>
<evidence type="ECO:0000313" key="1">
    <source>
        <dbReference type="EMBL" id="PQJ10995.1"/>
    </source>
</evidence>
<protein>
    <submittedName>
        <fullName evidence="1">Zinc/iron-chelating domain-containing protein</fullName>
    </submittedName>
</protein>
<dbReference type="InterPro" id="IPR005358">
    <property type="entry name" value="Puta_zinc/iron-chelating_dom"/>
</dbReference>
<gene>
    <name evidence="1" type="ORF">CJD36_013580</name>
</gene>
<dbReference type="EMBL" id="PPSL01000003">
    <property type="protein sequence ID" value="PQJ10995.1"/>
    <property type="molecule type" value="Genomic_DNA"/>
</dbReference>
<sequence length="163" mass="18736">MDLDAFRIKAGIEKDELVGFLNELEEQLPANLQELVAEADAVAWKEVQCLDCADCCKTMTPAFTHDDIVRIATHIRMKPATFKEKWLKLEPKSGHWVNVTQPCQFLLADNKCSIYEVRPADCAEFPHHDKKPFNEYSDTFKKNVMHCPATNAFVRKMMEMSEL</sequence>
<dbReference type="AlphaFoldDB" id="A0A2S7SWN0"/>
<organism evidence="1 2">
    <name type="scientific">Flavipsychrobacter stenotrophus</name>
    <dbReference type="NCBI Taxonomy" id="2077091"/>
    <lineage>
        <taxon>Bacteria</taxon>
        <taxon>Pseudomonadati</taxon>
        <taxon>Bacteroidota</taxon>
        <taxon>Chitinophagia</taxon>
        <taxon>Chitinophagales</taxon>
        <taxon>Chitinophagaceae</taxon>
        <taxon>Flavipsychrobacter</taxon>
    </lineage>
</organism>
<reference evidence="1 2" key="1">
    <citation type="submission" date="2018-01" db="EMBL/GenBank/DDBJ databases">
        <title>A novel member of the phylum Bacteroidetes isolated from glacier ice.</title>
        <authorList>
            <person name="Liu Q."/>
            <person name="Xin Y.-H."/>
        </authorList>
    </citation>
    <scope>NUCLEOTIDE SEQUENCE [LARGE SCALE GENOMIC DNA]</scope>
    <source>
        <strain evidence="1 2">RB1R16</strain>
    </source>
</reference>
<dbReference type="OrthoDB" id="665764at2"/>